<organism evidence="1 2">
    <name type="scientific">Mammaliicoccus sciuri</name>
    <name type="common">Staphylococcus sciuri</name>
    <dbReference type="NCBI Taxonomy" id="1296"/>
    <lineage>
        <taxon>Bacteria</taxon>
        <taxon>Bacillati</taxon>
        <taxon>Bacillota</taxon>
        <taxon>Bacilli</taxon>
        <taxon>Bacillales</taxon>
        <taxon>Staphylococcaceae</taxon>
        <taxon>Mammaliicoccus</taxon>
    </lineage>
</organism>
<dbReference type="GO" id="GO:0003677">
    <property type="term" value="F:DNA binding"/>
    <property type="evidence" value="ECO:0007669"/>
    <property type="project" value="InterPro"/>
</dbReference>
<dbReference type="InterPro" id="IPR001387">
    <property type="entry name" value="Cro/C1-type_HTH"/>
</dbReference>
<reference evidence="1" key="1">
    <citation type="submission" date="2022-07" db="EMBL/GenBank/DDBJ databases">
        <title>Bacterial species isolated from the porcine tonsil microbiota.</title>
        <authorList>
            <person name="Oliveira I.M.F."/>
        </authorList>
    </citation>
    <scope>NUCLEOTIDE SEQUENCE</scope>
    <source>
        <strain evidence="1">8QC2O2</strain>
    </source>
</reference>
<name>A0AAW5LHR8_MAMSC</name>
<dbReference type="InterPro" id="IPR010982">
    <property type="entry name" value="Lambda_DNA-bd_dom_sf"/>
</dbReference>
<evidence type="ECO:0000313" key="2">
    <source>
        <dbReference type="Proteomes" id="UP001204068"/>
    </source>
</evidence>
<dbReference type="AlphaFoldDB" id="A0AAW5LHR8"/>
<accession>A0AAW5LHR8</accession>
<protein>
    <submittedName>
        <fullName evidence="1">Helix-turn-helix domain-containing protein</fullName>
    </submittedName>
</protein>
<sequence>MSKNIFDYINDKEALINHAEIVLNSGIKGKKLAEMTGIHYQQIYAYRNKRRDIKKARLENLLKLNNVYFTHENFEKERKEDKNG</sequence>
<dbReference type="SUPFAM" id="SSF47413">
    <property type="entry name" value="lambda repressor-like DNA-binding domains"/>
    <property type="match status" value="1"/>
</dbReference>
<dbReference type="RefSeq" id="WP_196980699.1">
    <property type="nucleotide sequence ID" value="NZ_JACDQU010000010.1"/>
</dbReference>
<dbReference type="CDD" id="cd00093">
    <property type="entry name" value="HTH_XRE"/>
    <property type="match status" value="1"/>
</dbReference>
<evidence type="ECO:0000313" key="1">
    <source>
        <dbReference type="EMBL" id="MCQ9304932.1"/>
    </source>
</evidence>
<dbReference type="EMBL" id="JANILD010000009">
    <property type="protein sequence ID" value="MCQ9304932.1"/>
    <property type="molecule type" value="Genomic_DNA"/>
</dbReference>
<gene>
    <name evidence="1" type="ORF">NQ032_15080</name>
</gene>
<dbReference type="Proteomes" id="UP001204068">
    <property type="component" value="Unassembled WGS sequence"/>
</dbReference>
<comment type="caution">
    <text evidence="1">The sequence shown here is derived from an EMBL/GenBank/DDBJ whole genome shotgun (WGS) entry which is preliminary data.</text>
</comment>
<proteinExistence type="predicted"/>